<feature type="non-terminal residue" evidence="3">
    <location>
        <position position="119"/>
    </location>
</feature>
<dbReference type="Proteomes" id="UP000557230">
    <property type="component" value="Unassembled WGS sequence"/>
</dbReference>
<accession>A0A7L1GBZ2</accession>
<dbReference type="CDD" id="cd00063">
    <property type="entry name" value="FN3"/>
    <property type="match status" value="1"/>
</dbReference>
<feature type="non-terminal residue" evidence="3">
    <location>
        <position position="1"/>
    </location>
</feature>
<name>A0A7L1GBZ2_9PICI</name>
<evidence type="ECO:0000259" key="2">
    <source>
        <dbReference type="PROSITE" id="PS50853"/>
    </source>
</evidence>
<reference evidence="3 4" key="1">
    <citation type="submission" date="2019-09" db="EMBL/GenBank/DDBJ databases">
        <title>Bird 10,000 Genomes (B10K) Project - Family phase.</title>
        <authorList>
            <person name="Zhang G."/>
        </authorList>
    </citation>
    <scope>NUCLEOTIDE SEQUENCE [LARGE SCALE GENOMIC DNA]</scope>
    <source>
        <strain evidence="3">B10K-DU-001-78</strain>
        <tissue evidence="3">Muscle</tissue>
    </source>
</reference>
<evidence type="ECO:0000313" key="4">
    <source>
        <dbReference type="Proteomes" id="UP000557230"/>
    </source>
</evidence>
<dbReference type="Gene3D" id="2.60.40.10">
    <property type="entry name" value="Immunoglobulins"/>
    <property type="match status" value="1"/>
</dbReference>
<dbReference type="SUPFAM" id="SSF49265">
    <property type="entry name" value="Fibronectin type III"/>
    <property type="match status" value="1"/>
</dbReference>
<protein>
    <submittedName>
        <fullName evidence="3">NGCA protein</fullName>
    </submittedName>
</protein>
<keyword evidence="4" id="KW-1185">Reference proteome</keyword>
<feature type="domain" description="Fibronectin type-III" evidence="2">
    <location>
        <begin position="1"/>
        <end position="89"/>
    </location>
</feature>
<dbReference type="InterPro" id="IPR003961">
    <property type="entry name" value="FN3_dom"/>
</dbReference>
<comment type="caution">
    <text evidence="3">The sequence shown here is derived from an EMBL/GenBank/DDBJ whole genome shotgun (WGS) entry which is preliminary data.</text>
</comment>
<sequence>GGVSDRSSVSPSPQPLPPRAWNAPQVQYRVQWRQLEPAGGPWQEQIVGGPPLVLGDTPTFSPYELRVQAINEVGKGPEPPLVTGYSGEDVPLVYPENVGVEIVNSSSVRVEWSLQEDPK</sequence>
<dbReference type="InterPro" id="IPR013783">
    <property type="entry name" value="Ig-like_fold"/>
</dbReference>
<dbReference type="OrthoDB" id="6244967at2759"/>
<proteinExistence type="predicted"/>
<gene>
    <name evidence="3" type="primary">Ngca</name>
    <name evidence="3" type="ORF">INDMAC_R14860</name>
</gene>
<feature type="region of interest" description="Disordered" evidence="1">
    <location>
        <begin position="1"/>
        <end position="21"/>
    </location>
</feature>
<organism evidence="3 4">
    <name type="scientific">Indicator maculatus</name>
    <name type="common">spotted honeyguide</name>
    <dbReference type="NCBI Taxonomy" id="545262"/>
    <lineage>
        <taxon>Eukaryota</taxon>
        <taxon>Metazoa</taxon>
        <taxon>Chordata</taxon>
        <taxon>Craniata</taxon>
        <taxon>Vertebrata</taxon>
        <taxon>Euteleostomi</taxon>
        <taxon>Archelosauria</taxon>
        <taxon>Archosauria</taxon>
        <taxon>Dinosauria</taxon>
        <taxon>Saurischia</taxon>
        <taxon>Theropoda</taxon>
        <taxon>Coelurosauria</taxon>
        <taxon>Aves</taxon>
        <taxon>Neognathae</taxon>
        <taxon>Neoaves</taxon>
        <taxon>Telluraves</taxon>
        <taxon>Coraciimorphae</taxon>
        <taxon>Piciformes</taxon>
        <taxon>Indicatoridae</taxon>
        <taxon>Indicator</taxon>
    </lineage>
</organism>
<evidence type="ECO:0000256" key="1">
    <source>
        <dbReference type="SAM" id="MobiDB-lite"/>
    </source>
</evidence>
<dbReference type="PROSITE" id="PS50853">
    <property type="entry name" value="FN3"/>
    <property type="match status" value="1"/>
</dbReference>
<dbReference type="AlphaFoldDB" id="A0A7L1GBZ2"/>
<dbReference type="EMBL" id="VXBD01006126">
    <property type="protein sequence ID" value="NXN11362.1"/>
    <property type="molecule type" value="Genomic_DNA"/>
</dbReference>
<dbReference type="InterPro" id="IPR036116">
    <property type="entry name" value="FN3_sf"/>
</dbReference>
<evidence type="ECO:0000313" key="3">
    <source>
        <dbReference type="EMBL" id="NXN11362.1"/>
    </source>
</evidence>